<dbReference type="STRING" id="745368.SAMN02745178_01248"/>
<dbReference type="InterPro" id="IPR012867">
    <property type="entry name" value="DUF1648"/>
</dbReference>
<dbReference type="InterPro" id="IPR026272">
    <property type="entry name" value="SdpI"/>
</dbReference>
<reference evidence="3 4" key="1">
    <citation type="submission" date="2017-02" db="EMBL/GenBank/DDBJ databases">
        <authorList>
            <person name="Peterson S.W."/>
        </authorList>
    </citation>
    <scope>NUCLEOTIDE SEQUENCE [LARGE SCALE GENOMIC DNA]</scope>
    <source>
        <strain evidence="3 4">ATCC 27749</strain>
    </source>
</reference>
<dbReference type="PANTHER" id="PTHR37810">
    <property type="entry name" value="IMMUNITY PROTEIN SDPI"/>
    <property type="match status" value="1"/>
</dbReference>
<dbReference type="AlphaFoldDB" id="A0A1T4X061"/>
<keyword evidence="1" id="KW-0812">Transmembrane</keyword>
<feature type="transmembrane region" description="Helical" evidence="1">
    <location>
        <begin position="85"/>
        <end position="103"/>
    </location>
</feature>
<feature type="transmembrane region" description="Helical" evidence="1">
    <location>
        <begin position="45"/>
        <end position="65"/>
    </location>
</feature>
<protein>
    <submittedName>
        <fullName evidence="3">Uncharacterized membrane protein</fullName>
    </submittedName>
</protein>
<evidence type="ECO:0000259" key="2">
    <source>
        <dbReference type="Pfam" id="PF07853"/>
    </source>
</evidence>
<sequence>MKKNKLFWILTVVCVLNFAAHLYFYPSLPDIVPTHWGANGQVNGWGPKSTVLILAALPFAMLILFEVIRKIDPKHQNFEKFGKVWNLFVVLFTVMMAAFSWLSELAVFGKLPDSSNLVSILVCGGIGVLFIILGNFMPQIKQNYTFGCRTPWALNDEHNWQRTQRMGGYTFVVMGIVLLVLAFLGGLLGDIATLIVLLAAVLGGSAWIYLYSYLVYVGKMK</sequence>
<dbReference type="Proteomes" id="UP000190286">
    <property type="component" value="Unassembled WGS sequence"/>
</dbReference>
<dbReference type="Pfam" id="PF07853">
    <property type="entry name" value="DUF1648"/>
    <property type="match status" value="1"/>
</dbReference>
<dbReference type="GO" id="GO:0009636">
    <property type="term" value="P:response to toxic substance"/>
    <property type="evidence" value="ECO:0007669"/>
    <property type="project" value="TreeGrafter"/>
</dbReference>
<dbReference type="EMBL" id="FUYF01000005">
    <property type="protein sequence ID" value="SKA82956.1"/>
    <property type="molecule type" value="Genomic_DNA"/>
</dbReference>
<accession>A0A1T4X061</accession>
<keyword evidence="1" id="KW-0472">Membrane</keyword>
<feature type="transmembrane region" description="Helical" evidence="1">
    <location>
        <begin position="7"/>
        <end position="25"/>
    </location>
</feature>
<evidence type="ECO:0000313" key="3">
    <source>
        <dbReference type="EMBL" id="SKA82956.1"/>
    </source>
</evidence>
<feature type="transmembrane region" description="Helical" evidence="1">
    <location>
        <begin position="115"/>
        <end position="136"/>
    </location>
</feature>
<dbReference type="PIRSF" id="PIRSF038959">
    <property type="entry name" value="SdpI"/>
    <property type="match status" value="1"/>
</dbReference>
<dbReference type="OrthoDB" id="9808690at2"/>
<name>A0A1T4X061_9FIRM</name>
<keyword evidence="1" id="KW-1133">Transmembrane helix</keyword>
<feature type="transmembrane region" description="Helical" evidence="1">
    <location>
        <begin position="194"/>
        <end position="216"/>
    </location>
</feature>
<dbReference type="Pfam" id="PF13630">
    <property type="entry name" value="SdpI"/>
    <property type="match status" value="1"/>
</dbReference>
<feature type="transmembrane region" description="Helical" evidence="1">
    <location>
        <begin position="168"/>
        <end position="188"/>
    </location>
</feature>
<dbReference type="PANTHER" id="PTHR37810:SF5">
    <property type="entry name" value="IMMUNITY PROTEIN SDPI"/>
    <property type="match status" value="1"/>
</dbReference>
<proteinExistence type="predicted"/>
<gene>
    <name evidence="3" type="ORF">SAMN02745178_01248</name>
</gene>
<keyword evidence="4" id="KW-1185">Reference proteome</keyword>
<evidence type="ECO:0000256" key="1">
    <source>
        <dbReference type="SAM" id="Phobius"/>
    </source>
</evidence>
<evidence type="ECO:0000313" key="4">
    <source>
        <dbReference type="Proteomes" id="UP000190286"/>
    </source>
</evidence>
<dbReference type="InterPro" id="IPR025962">
    <property type="entry name" value="SdpI/YhfL"/>
</dbReference>
<feature type="domain" description="DUF1648" evidence="2">
    <location>
        <begin position="12"/>
        <end position="57"/>
    </location>
</feature>
<dbReference type="RefSeq" id="WP_078784211.1">
    <property type="nucleotide sequence ID" value="NZ_FUYF01000005.1"/>
</dbReference>
<organism evidence="3 4">
    <name type="scientific">Gemmiger formicilis</name>
    <dbReference type="NCBI Taxonomy" id="745368"/>
    <lineage>
        <taxon>Bacteria</taxon>
        <taxon>Bacillati</taxon>
        <taxon>Bacillota</taxon>
        <taxon>Clostridia</taxon>
        <taxon>Eubacteriales</taxon>
        <taxon>Gemmiger</taxon>
    </lineage>
</organism>
<dbReference type="GeneID" id="93337724"/>